<keyword evidence="3" id="KW-0804">Transcription</keyword>
<sequence length="390" mass="42039">MSVPVQNLEEAANIASEFISSLDNLPSEVNHLLQEIKHKEVRSQELQQELARDQSRYIRHSLRTASPPASTPSGATPSSAGQTPTPTPTPTSTSGFKPHIPAKVATSYAELDQLADEKIALAQKVIELLAKTRTRLDCDLAKVRVLQGEAGAGELAKSHVYSGASTPLAASGDSFVSGRNPASAIGDNLRTALLSTEVLSLSPVASASSPPAHKKRRLTVTNSIKLPSPAPQSSALSSTAHSRSRLSRQIHPPRPAEEDLPEPENDPDAEGDEDFEADDAEDSTLYCFCQKPSSGEMMIGCDNPDCPYQWVSAFQYIRVPVNFLLLPILMTFASSSFVLFFSPSAQTFIFQIALFSPYHYPSEICRSHLPTTKSVLPSPVLTMAFVAAVL</sequence>
<keyword evidence="9" id="KW-1185">Reference proteome</keyword>
<keyword evidence="1" id="KW-0156">Chromatin regulator</keyword>
<feature type="region of interest" description="Disordered" evidence="5">
    <location>
        <begin position="203"/>
        <end position="275"/>
    </location>
</feature>
<dbReference type="InterPro" id="IPR011011">
    <property type="entry name" value="Znf_FYVE_PHD"/>
</dbReference>
<keyword evidence="6" id="KW-0472">Membrane</keyword>
<evidence type="ECO:0000256" key="4">
    <source>
        <dbReference type="SAM" id="Coils"/>
    </source>
</evidence>
<evidence type="ECO:0000256" key="1">
    <source>
        <dbReference type="ARBA" id="ARBA00022853"/>
    </source>
</evidence>
<feature type="transmembrane region" description="Helical" evidence="6">
    <location>
        <begin position="321"/>
        <end position="341"/>
    </location>
</feature>
<feature type="region of interest" description="Disordered" evidence="5">
    <location>
        <begin position="63"/>
        <end position="98"/>
    </location>
</feature>
<proteinExistence type="predicted"/>
<name>A0ABR3J3J6_9AGAR</name>
<dbReference type="EMBL" id="JASNQZ010000012">
    <property type="protein sequence ID" value="KAL0950121.1"/>
    <property type="molecule type" value="Genomic_DNA"/>
</dbReference>
<feature type="compositionally biased region" description="Low complexity" evidence="5">
    <location>
        <begin position="64"/>
        <end position="95"/>
    </location>
</feature>
<gene>
    <name evidence="8" type="ORF">HGRIS_010118</name>
</gene>
<dbReference type="CDD" id="cd16858">
    <property type="entry name" value="ING_ING3_Yng2p"/>
    <property type="match status" value="1"/>
</dbReference>
<dbReference type="PANTHER" id="PTHR10333">
    <property type="entry name" value="INHIBITOR OF GROWTH PROTEIN"/>
    <property type="match status" value="1"/>
</dbReference>
<evidence type="ECO:0000256" key="2">
    <source>
        <dbReference type="ARBA" id="ARBA00023015"/>
    </source>
</evidence>
<evidence type="ECO:0000313" key="9">
    <source>
        <dbReference type="Proteomes" id="UP001556367"/>
    </source>
</evidence>
<feature type="domain" description="Inhibitor of growth protein N-terminal histone-binding" evidence="7">
    <location>
        <begin position="14"/>
        <end position="143"/>
    </location>
</feature>
<dbReference type="InterPro" id="IPR013083">
    <property type="entry name" value="Znf_RING/FYVE/PHD"/>
</dbReference>
<evidence type="ECO:0000313" key="8">
    <source>
        <dbReference type="EMBL" id="KAL0950121.1"/>
    </source>
</evidence>
<dbReference type="Gene3D" id="3.30.40.10">
    <property type="entry name" value="Zinc/RING finger domain, C3HC4 (zinc finger)"/>
    <property type="match status" value="1"/>
</dbReference>
<keyword evidence="6" id="KW-0812">Transmembrane</keyword>
<dbReference type="InterPro" id="IPR028651">
    <property type="entry name" value="ING_fam"/>
</dbReference>
<feature type="compositionally biased region" description="Low complexity" evidence="5">
    <location>
        <begin position="231"/>
        <end position="241"/>
    </location>
</feature>
<feature type="coiled-coil region" evidence="4">
    <location>
        <begin position="29"/>
        <end position="56"/>
    </location>
</feature>
<evidence type="ECO:0000256" key="6">
    <source>
        <dbReference type="SAM" id="Phobius"/>
    </source>
</evidence>
<dbReference type="InterPro" id="IPR024610">
    <property type="entry name" value="ING_N_histone-binding"/>
</dbReference>
<evidence type="ECO:0000256" key="5">
    <source>
        <dbReference type="SAM" id="MobiDB-lite"/>
    </source>
</evidence>
<comment type="caution">
    <text evidence="8">The sequence shown here is derived from an EMBL/GenBank/DDBJ whole genome shotgun (WGS) entry which is preliminary data.</text>
</comment>
<dbReference type="SMART" id="SM01408">
    <property type="entry name" value="ING"/>
    <property type="match status" value="1"/>
</dbReference>
<organism evidence="8 9">
    <name type="scientific">Hohenbuehelia grisea</name>
    <dbReference type="NCBI Taxonomy" id="104357"/>
    <lineage>
        <taxon>Eukaryota</taxon>
        <taxon>Fungi</taxon>
        <taxon>Dikarya</taxon>
        <taxon>Basidiomycota</taxon>
        <taxon>Agaricomycotina</taxon>
        <taxon>Agaricomycetes</taxon>
        <taxon>Agaricomycetidae</taxon>
        <taxon>Agaricales</taxon>
        <taxon>Pleurotineae</taxon>
        <taxon>Pleurotaceae</taxon>
        <taxon>Hohenbuehelia</taxon>
    </lineage>
</organism>
<keyword evidence="2" id="KW-0805">Transcription regulation</keyword>
<reference evidence="9" key="1">
    <citation type="submission" date="2024-06" db="EMBL/GenBank/DDBJ databases">
        <title>Multi-omics analyses provide insights into the biosynthesis of the anticancer antibiotic pleurotin in Hohenbuehelia grisea.</title>
        <authorList>
            <person name="Weaver J.A."/>
            <person name="Alberti F."/>
        </authorList>
    </citation>
    <scope>NUCLEOTIDE SEQUENCE [LARGE SCALE GENOMIC DNA]</scope>
    <source>
        <strain evidence="9">T-177</strain>
    </source>
</reference>
<dbReference type="PANTHER" id="PTHR10333:SF103">
    <property type="entry name" value="INHIBITOR OF GROWTH PROTEIN 3"/>
    <property type="match status" value="1"/>
</dbReference>
<keyword evidence="4" id="KW-0175">Coiled coil</keyword>
<accession>A0ABR3J3J6</accession>
<dbReference type="Pfam" id="PF12998">
    <property type="entry name" value="ING"/>
    <property type="match status" value="2"/>
</dbReference>
<protein>
    <recommendedName>
        <fullName evidence="7">Inhibitor of growth protein N-terminal histone-binding domain-containing protein</fullName>
    </recommendedName>
</protein>
<dbReference type="Proteomes" id="UP001556367">
    <property type="component" value="Unassembled WGS sequence"/>
</dbReference>
<dbReference type="Gene3D" id="6.10.140.1740">
    <property type="match status" value="1"/>
</dbReference>
<keyword evidence="6" id="KW-1133">Transmembrane helix</keyword>
<evidence type="ECO:0000256" key="3">
    <source>
        <dbReference type="ARBA" id="ARBA00023163"/>
    </source>
</evidence>
<evidence type="ECO:0000259" key="7">
    <source>
        <dbReference type="SMART" id="SM01408"/>
    </source>
</evidence>
<dbReference type="SUPFAM" id="SSF57903">
    <property type="entry name" value="FYVE/PHD zinc finger"/>
    <property type="match status" value="1"/>
</dbReference>
<feature type="compositionally biased region" description="Acidic residues" evidence="5">
    <location>
        <begin position="258"/>
        <end position="275"/>
    </location>
</feature>